<sequence length="66" mass="7252">MAISFRRTLAGKDLIADLVLIRVMIAIMPSSGGNSAAHDWEHRLRGMLVKLMARQVEANAKDGFSL</sequence>
<name>A0A1R3KCI5_9ROSI</name>
<evidence type="ECO:0000313" key="2">
    <source>
        <dbReference type="Proteomes" id="UP000187203"/>
    </source>
</evidence>
<accession>A0A1R3KCI5</accession>
<dbReference type="AlphaFoldDB" id="A0A1R3KCI5"/>
<comment type="caution">
    <text evidence="1">The sequence shown here is derived from an EMBL/GenBank/DDBJ whole genome shotgun (WGS) entry which is preliminary data.</text>
</comment>
<protein>
    <submittedName>
        <fullName evidence="1">Uncharacterized protein</fullName>
    </submittedName>
</protein>
<keyword evidence="2" id="KW-1185">Reference proteome</keyword>
<evidence type="ECO:0000313" key="1">
    <source>
        <dbReference type="EMBL" id="OMP04801.1"/>
    </source>
</evidence>
<proteinExistence type="predicted"/>
<reference evidence="2" key="1">
    <citation type="submission" date="2013-09" db="EMBL/GenBank/DDBJ databases">
        <title>Corchorus olitorius genome sequencing.</title>
        <authorList>
            <person name="Alam M."/>
            <person name="Haque M.S."/>
            <person name="Islam M.S."/>
            <person name="Emdad E.M."/>
            <person name="Islam M.M."/>
            <person name="Ahmed B."/>
            <person name="Halim A."/>
            <person name="Hossen Q.M.M."/>
            <person name="Hossain M.Z."/>
            <person name="Ahmed R."/>
            <person name="Khan M.M."/>
            <person name="Islam R."/>
            <person name="Rashid M.M."/>
            <person name="Khan S.A."/>
            <person name="Rahman M.S."/>
            <person name="Alam M."/>
            <person name="Yahiya A.S."/>
            <person name="Khan M.S."/>
            <person name="Azam M.S."/>
            <person name="Haque T."/>
            <person name="Lashkar M.Z.H."/>
            <person name="Akhand A.I."/>
            <person name="Morshed G."/>
            <person name="Roy S."/>
            <person name="Uddin K.S."/>
            <person name="Rabeya T."/>
            <person name="Hossain A.S."/>
            <person name="Chowdhury A."/>
            <person name="Snigdha A.R."/>
            <person name="Mortoza M.S."/>
            <person name="Matin S.A."/>
            <person name="Hoque S.M.E."/>
            <person name="Islam M.K."/>
            <person name="Roy D.K."/>
            <person name="Haider R."/>
            <person name="Moosa M.M."/>
            <person name="Elias S.M."/>
            <person name="Hasan A.M."/>
            <person name="Jahan S."/>
            <person name="Shafiuddin M."/>
            <person name="Mahmood N."/>
            <person name="Shommy N.S."/>
        </authorList>
    </citation>
    <scope>NUCLEOTIDE SEQUENCE [LARGE SCALE GENOMIC DNA]</scope>
    <source>
        <strain evidence="2">cv. O-4</strain>
    </source>
</reference>
<dbReference type="Proteomes" id="UP000187203">
    <property type="component" value="Unassembled WGS sequence"/>
</dbReference>
<organism evidence="1 2">
    <name type="scientific">Corchorus olitorius</name>
    <dbReference type="NCBI Taxonomy" id="93759"/>
    <lineage>
        <taxon>Eukaryota</taxon>
        <taxon>Viridiplantae</taxon>
        <taxon>Streptophyta</taxon>
        <taxon>Embryophyta</taxon>
        <taxon>Tracheophyta</taxon>
        <taxon>Spermatophyta</taxon>
        <taxon>Magnoliopsida</taxon>
        <taxon>eudicotyledons</taxon>
        <taxon>Gunneridae</taxon>
        <taxon>Pentapetalae</taxon>
        <taxon>rosids</taxon>
        <taxon>malvids</taxon>
        <taxon>Malvales</taxon>
        <taxon>Malvaceae</taxon>
        <taxon>Grewioideae</taxon>
        <taxon>Apeibeae</taxon>
        <taxon>Corchorus</taxon>
    </lineage>
</organism>
<dbReference type="EMBL" id="AWUE01014196">
    <property type="protein sequence ID" value="OMP04801.1"/>
    <property type="molecule type" value="Genomic_DNA"/>
</dbReference>
<gene>
    <name evidence="1" type="ORF">COLO4_09281</name>
</gene>